<keyword evidence="3" id="KW-1185">Reference proteome</keyword>
<feature type="chain" id="PRO_5021432123" evidence="1">
    <location>
        <begin position="25"/>
        <end position="75"/>
    </location>
</feature>
<dbReference type="AlphaFoldDB" id="A0A4Z1HGK2"/>
<reference evidence="2 3" key="1">
    <citation type="submission" date="2017-12" db="EMBL/GenBank/DDBJ databases">
        <title>Comparative genomics of Botrytis spp.</title>
        <authorList>
            <person name="Valero-Jimenez C.A."/>
            <person name="Tapia P."/>
            <person name="Veloso J."/>
            <person name="Silva-Moreno E."/>
            <person name="Staats M."/>
            <person name="Valdes J.H."/>
            <person name="Van Kan J.A.L."/>
        </authorList>
    </citation>
    <scope>NUCLEOTIDE SEQUENCE [LARGE SCALE GENOMIC DNA]</scope>
    <source>
        <strain evidence="2 3">MUCL11595</strain>
    </source>
</reference>
<evidence type="ECO:0000313" key="2">
    <source>
        <dbReference type="EMBL" id="TGO45960.1"/>
    </source>
</evidence>
<keyword evidence="1" id="KW-0732">Signal</keyword>
<evidence type="ECO:0000256" key="1">
    <source>
        <dbReference type="SAM" id="SignalP"/>
    </source>
</evidence>
<gene>
    <name evidence="2" type="ORF">BCON_0353g00040</name>
</gene>
<proteinExistence type="predicted"/>
<feature type="signal peptide" evidence="1">
    <location>
        <begin position="1"/>
        <end position="24"/>
    </location>
</feature>
<comment type="caution">
    <text evidence="2">The sequence shown here is derived from an EMBL/GenBank/DDBJ whole genome shotgun (WGS) entry which is preliminary data.</text>
</comment>
<organism evidence="2 3">
    <name type="scientific">Botryotinia convoluta</name>
    <dbReference type="NCBI Taxonomy" id="54673"/>
    <lineage>
        <taxon>Eukaryota</taxon>
        <taxon>Fungi</taxon>
        <taxon>Dikarya</taxon>
        <taxon>Ascomycota</taxon>
        <taxon>Pezizomycotina</taxon>
        <taxon>Leotiomycetes</taxon>
        <taxon>Helotiales</taxon>
        <taxon>Sclerotiniaceae</taxon>
        <taxon>Botryotinia</taxon>
    </lineage>
</organism>
<dbReference type="EMBL" id="PQXN01000351">
    <property type="protein sequence ID" value="TGO45960.1"/>
    <property type="molecule type" value="Genomic_DNA"/>
</dbReference>
<evidence type="ECO:0000313" key="3">
    <source>
        <dbReference type="Proteomes" id="UP000297527"/>
    </source>
</evidence>
<accession>A0A4Z1HGK2</accession>
<sequence length="75" mass="8294">MPTPFKWRCMAVLSVVTRPAFGHAGQVVVGFTEIIELSLNQIPIRCKQVNRDRVLNCINCGEQYDAATSGTITLN</sequence>
<protein>
    <submittedName>
        <fullName evidence="2">Uncharacterized protein</fullName>
    </submittedName>
</protein>
<name>A0A4Z1HGK2_9HELO</name>
<dbReference type="Proteomes" id="UP000297527">
    <property type="component" value="Unassembled WGS sequence"/>
</dbReference>